<dbReference type="EMBL" id="FRFG01000010">
    <property type="protein sequence ID" value="SHO55006.1"/>
    <property type="molecule type" value="Genomic_DNA"/>
</dbReference>
<name>A0A1M7YR38_9VIBR</name>
<evidence type="ECO:0000313" key="1">
    <source>
        <dbReference type="EMBL" id="SHO55006.1"/>
    </source>
</evidence>
<dbReference type="Proteomes" id="UP000184600">
    <property type="component" value="Unassembled WGS sequence"/>
</dbReference>
<dbReference type="STRING" id="1117707.VQ7734_00725"/>
<proteinExistence type="predicted"/>
<reference evidence="2" key="1">
    <citation type="submission" date="2016-12" db="EMBL/GenBank/DDBJ databases">
        <authorList>
            <person name="Rodrigo-Torres L."/>
            <person name="Arahal R.D."/>
            <person name="Lucena T."/>
        </authorList>
    </citation>
    <scope>NUCLEOTIDE SEQUENCE [LARGE SCALE GENOMIC DNA]</scope>
</reference>
<sequence>MTDEGMSNRMEQCMVLVPLRIPEGWEVKWNHFYDIRAEEQIPEDGFLDYPFYEDMLYMTNQGRMLAIDLGWYPDSDPEGSYHLLLLQAHVDEAEFDSHVQQSITKRIASQSVVYRLEKQVSYDFDHPLQSFQSKDIGQIQQQIDVFLSWER</sequence>
<gene>
    <name evidence="1" type="ORF">VQ7734_00725</name>
</gene>
<organism evidence="1 2">
    <name type="scientific">Vibrio quintilis</name>
    <dbReference type="NCBI Taxonomy" id="1117707"/>
    <lineage>
        <taxon>Bacteria</taxon>
        <taxon>Pseudomonadati</taxon>
        <taxon>Pseudomonadota</taxon>
        <taxon>Gammaproteobacteria</taxon>
        <taxon>Vibrionales</taxon>
        <taxon>Vibrionaceae</taxon>
        <taxon>Vibrio</taxon>
    </lineage>
</organism>
<keyword evidence="2" id="KW-1185">Reference proteome</keyword>
<protein>
    <submittedName>
        <fullName evidence="1">Uncharacterized protein</fullName>
    </submittedName>
</protein>
<accession>A0A1M7YR38</accession>
<evidence type="ECO:0000313" key="2">
    <source>
        <dbReference type="Proteomes" id="UP000184600"/>
    </source>
</evidence>
<dbReference type="AlphaFoldDB" id="A0A1M7YR38"/>